<dbReference type="CDD" id="cd04496">
    <property type="entry name" value="SSB_OBF"/>
    <property type="match status" value="1"/>
</dbReference>
<dbReference type="SUPFAM" id="SSF50249">
    <property type="entry name" value="Nucleic acid-binding proteins"/>
    <property type="match status" value="1"/>
</dbReference>
<dbReference type="Proteomes" id="UP000886861">
    <property type="component" value="Unassembled WGS sequence"/>
</dbReference>
<dbReference type="NCBIfam" id="NF004476">
    <property type="entry name" value="PRK05813.1"/>
    <property type="match status" value="1"/>
</dbReference>
<accession>A0A9D1NEM6</accession>
<evidence type="ECO:0000256" key="1">
    <source>
        <dbReference type="ARBA" id="ARBA00023125"/>
    </source>
</evidence>
<name>A0A9D1NEM6_9FIRM</name>
<dbReference type="Pfam" id="PF00436">
    <property type="entry name" value="SSB"/>
    <property type="match status" value="1"/>
</dbReference>
<dbReference type="GO" id="GO:0003697">
    <property type="term" value="F:single-stranded DNA binding"/>
    <property type="evidence" value="ECO:0007669"/>
    <property type="project" value="InterPro"/>
</dbReference>
<reference evidence="3" key="2">
    <citation type="journal article" date="2021" name="PeerJ">
        <title>Extensive microbial diversity within the chicken gut microbiome revealed by metagenomics and culture.</title>
        <authorList>
            <person name="Gilroy R."/>
            <person name="Ravi A."/>
            <person name="Getino M."/>
            <person name="Pursley I."/>
            <person name="Horton D.L."/>
            <person name="Alikhan N.F."/>
            <person name="Baker D."/>
            <person name="Gharbi K."/>
            <person name="Hall N."/>
            <person name="Watson M."/>
            <person name="Adriaenssens E.M."/>
            <person name="Foster-Nyarko E."/>
            <person name="Jarju S."/>
            <person name="Secka A."/>
            <person name="Antonio M."/>
            <person name="Oren A."/>
            <person name="Chaudhuri R.R."/>
            <person name="La Ragione R."/>
            <person name="Hildebrand F."/>
            <person name="Pallen M.J."/>
        </authorList>
    </citation>
    <scope>NUCLEOTIDE SEQUENCE</scope>
    <source>
        <strain evidence="3">CHK186-9395</strain>
    </source>
</reference>
<protein>
    <submittedName>
        <fullName evidence="3">Single-stranded DNA-binding protein</fullName>
    </submittedName>
</protein>
<dbReference type="InterPro" id="IPR012340">
    <property type="entry name" value="NA-bd_OB-fold"/>
</dbReference>
<organism evidence="3 4">
    <name type="scientific">Candidatus Caccopulliclostridium gallistercoris</name>
    <dbReference type="NCBI Taxonomy" id="2840719"/>
    <lineage>
        <taxon>Bacteria</taxon>
        <taxon>Bacillati</taxon>
        <taxon>Bacillota</taxon>
        <taxon>Clostridia</taxon>
        <taxon>Candidatus Caccopulliclostridium</taxon>
    </lineage>
</organism>
<evidence type="ECO:0000313" key="3">
    <source>
        <dbReference type="EMBL" id="HIV01727.1"/>
    </source>
</evidence>
<dbReference type="InterPro" id="IPR000424">
    <property type="entry name" value="Primosome_PriB/ssb"/>
</dbReference>
<evidence type="ECO:0000256" key="2">
    <source>
        <dbReference type="PROSITE-ProRule" id="PRU00252"/>
    </source>
</evidence>
<dbReference type="Gene3D" id="2.40.50.140">
    <property type="entry name" value="Nucleic acid-binding proteins"/>
    <property type="match status" value="2"/>
</dbReference>
<comment type="caution">
    <text evidence="3">The sequence shown here is derived from an EMBL/GenBank/DDBJ whole genome shotgun (WGS) entry which is preliminary data.</text>
</comment>
<gene>
    <name evidence="3" type="ORF">IAA62_04160</name>
</gene>
<proteinExistence type="predicted"/>
<dbReference type="EMBL" id="DVOJ01000014">
    <property type="protein sequence ID" value="HIV01727.1"/>
    <property type="molecule type" value="Genomic_DNA"/>
</dbReference>
<dbReference type="AlphaFoldDB" id="A0A9D1NEM6"/>
<sequence length="212" mass="24104">MNYELMNNNKVYLSGTVASEPVFSHETFGEAFYDVKLSVPRLSEHVDVLPITVSEKLLKHFELGRLVSLKGQLRSYNKLEDEKSKLILSVFAREIVEEADLTNPNVIEITGFVCKPPIFRTTPFKREICDVLIAVNRAYNKSDYLPCIAWGRNARFIKDAQIGSKIEIVGRIQSREYQKKLDSGEVETRTAYEISVSHVNVDSENSDVEIIS</sequence>
<dbReference type="PROSITE" id="PS50935">
    <property type="entry name" value="SSB"/>
    <property type="match status" value="2"/>
</dbReference>
<keyword evidence="1 2" id="KW-0238">DNA-binding</keyword>
<reference evidence="3" key="1">
    <citation type="submission" date="2020-10" db="EMBL/GenBank/DDBJ databases">
        <authorList>
            <person name="Gilroy R."/>
        </authorList>
    </citation>
    <scope>NUCLEOTIDE SEQUENCE</scope>
    <source>
        <strain evidence="3">CHK186-9395</strain>
    </source>
</reference>
<evidence type="ECO:0000313" key="4">
    <source>
        <dbReference type="Proteomes" id="UP000886861"/>
    </source>
</evidence>